<dbReference type="AlphaFoldDB" id="A0A7X6PNE4"/>
<organism evidence="1 2">
    <name type="scientific">Corynebacterium humireducens</name>
    <dbReference type="NCBI Taxonomy" id="1223514"/>
    <lineage>
        <taxon>Bacteria</taxon>
        <taxon>Bacillati</taxon>
        <taxon>Actinomycetota</taxon>
        <taxon>Actinomycetes</taxon>
        <taxon>Mycobacteriales</taxon>
        <taxon>Corynebacteriaceae</taxon>
        <taxon>Corynebacterium</taxon>
    </lineage>
</organism>
<comment type="caution">
    <text evidence="1">The sequence shown here is derived from an EMBL/GenBank/DDBJ whole genome shotgun (WGS) entry which is preliminary data.</text>
</comment>
<gene>
    <name evidence="1" type="ORF">GX859_06330</name>
</gene>
<sequence length="341" mass="38023">MNVTIHRDLGTPDSPHQAARDAAALGEQAEQALLGHTDFHHRADTLAAHAGDEDETQLLVLLHDATAPLGFLHVFLPRRENLSTVHVEARLRPGRDPRPLLDALWPPFLDLCRQERRTALTWWEHTRQDHPTLVPATGTGAVERTPLTDWLQSRGFVLDQVEVSSTLRLPVVVGEGDVDEHYRVVTWQGSTPEHLVEGMTRLRARMSTDAPTGNRESDEAVWDAARVRREEELATAALRDLLWAVALNTAGEPVGYTLIECPAGQPETAYQLDTLVRAEDRGHGLGLALKQANLSQLQGRYPAVRRLHTWNAGENRWMLGINRTLGFTPTSAVGAWQRNRE</sequence>
<protein>
    <recommendedName>
        <fullName evidence="3">Acetyltransferase</fullName>
    </recommendedName>
</protein>
<dbReference type="EMBL" id="JAAZHI010000136">
    <property type="protein sequence ID" value="NLA55897.1"/>
    <property type="molecule type" value="Genomic_DNA"/>
</dbReference>
<evidence type="ECO:0008006" key="3">
    <source>
        <dbReference type="Google" id="ProtNLM"/>
    </source>
</evidence>
<accession>A0A7X6PNE4</accession>
<evidence type="ECO:0000313" key="1">
    <source>
        <dbReference type="EMBL" id="NLA55897.1"/>
    </source>
</evidence>
<dbReference type="InterPro" id="IPR016181">
    <property type="entry name" value="Acyl_CoA_acyltransferase"/>
</dbReference>
<dbReference type="SUPFAM" id="SSF55729">
    <property type="entry name" value="Acyl-CoA N-acyltransferases (Nat)"/>
    <property type="match status" value="1"/>
</dbReference>
<dbReference type="Proteomes" id="UP000557899">
    <property type="component" value="Unassembled WGS sequence"/>
</dbReference>
<name>A0A7X6PNE4_9CORY</name>
<evidence type="ECO:0000313" key="2">
    <source>
        <dbReference type="Proteomes" id="UP000557899"/>
    </source>
</evidence>
<proteinExistence type="predicted"/>
<reference evidence="1 2" key="1">
    <citation type="journal article" date="2020" name="Biotechnol. Biofuels">
        <title>New insights from the biogas microbiome by comprehensive genome-resolved metagenomics of nearly 1600 species originating from multiple anaerobic digesters.</title>
        <authorList>
            <person name="Campanaro S."/>
            <person name="Treu L."/>
            <person name="Rodriguez-R L.M."/>
            <person name="Kovalovszki A."/>
            <person name="Ziels R.M."/>
            <person name="Maus I."/>
            <person name="Zhu X."/>
            <person name="Kougias P.G."/>
            <person name="Basile A."/>
            <person name="Luo G."/>
            <person name="Schluter A."/>
            <person name="Konstantinidis K.T."/>
            <person name="Angelidaki I."/>
        </authorList>
    </citation>
    <scope>NUCLEOTIDE SEQUENCE [LARGE SCALE GENOMIC DNA]</scope>
    <source>
        <strain evidence="1">AS15tlH2ME_198</strain>
    </source>
</reference>
<dbReference type="Gene3D" id="3.40.630.30">
    <property type="match status" value="1"/>
</dbReference>